<evidence type="ECO:0000259" key="10">
    <source>
        <dbReference type="Pfam" id="PF00155"/>
    </source>
</evidence>
<evidence type="ECO:0000256" key="3">
    <source>
        <dbReference type="ARBA" id="ARBA00004953"/>
    </source>
</evidence>
<organism evidence="11 12">
    <name type="scientific">Candidatus Rhodoblastus alkanivorans</name>
    <dbReference type="NCBI Taxonomy" id="2954117"/>
    <lineage>
        <taxon>Bacteria</taxon>
        <taxon>Pseudomonadati</taxon>
        <taxon>Pseudomonadota</taxon>
        <taxon>Alphaproteobacteria</taxon>
        <taxon>Hyphomicrobiales</taxon>
        <taxon>Rhodoblastaceae</taxon>
        <taxon>Rhodoblastus</taxon>
    </lineage>
</organism>
<feature type="domain" description="Aminotransferase class I/classII large" evidence="10">
    <location>
        <begin position="53"/>
        <end position="328"/>
    </location>
</feature>
<proteinExistence type="predicted"/>
<gene>
    <name evidence="11" type="primary">cobD</name>
    <name evidence="11" type="ORF">K2U94_05085</name>
</gene>
<dbReference type="GO" id="GO:0048472">
    <property type="term" value="F:threonine-phosphate decarboxylase activity"/>
    <property type="evidence" value="ECO:0007669"/>
    <property type="project" value="UniProtKB-EC"/>
</dbReference>
<dbReference type="InterPro" id="IPR015422">
    <property type="entry name" value="PyrdxlP-dep_Trfase_small"/>
</dbReference>
<dbReference type="InterPro" id="IPR004838">
    <property type="entry name" value="NHTrfase_class1_PyrdxlP-BS"/>
</dbReference>
<dbReference type="Pfam" id="PF00155">
    <property type="entry name" value="Aminotran_1_2"/>
    <property type="match status" value="1"/>
</dbReference>
<dbReference type="PROSITE" id="PS00105">
    <property type="entry name" value="AA_TRANSFER_CLASS_1"/>
    <property type="match status" value="1"/>
</dbReference>
<reference evidence="11" key="1">
    <citation type="journal article" date="2022" name="ISME J.">
        <title>Identification of active gaseous-alkane degraders at natural gas seeps.</title>
        <authorList>
            <person name="Farhan Ul Haque M."/>
            <person name="Hernandez M."/>
            <person name="Crombie A.T."/>
            <person name="Murrell J.C."/>
        </authorList>
    </citation>
    <scope>NUCLEOTIDE SEQUENCE</scope>
    <source>
        <strain evidence="11">PC2</strain>
    </source>
</reference>
<comment type="pathway">
    <text evidence="3">Cofactor biosynthesis; adenosylcobalamin biosynthesis.</text>
</comment>
<dbReference type="Proteomes" id="UP001139104">
    <property type="component" value="Unassembled WGS sequence"/>
</dbReference>
<evidence type="ECO:0000313" key="11">
    <source>
        <dbReference type="EMBL" id="MCI4682144.1"/>
    </source>
</evidence>
<evidence type="ECO:0000256" key="7">
    <source>
        <dbReference type="ARBA" id="ARBA00023239"/>
    </source>
</evidence>
<dbReference type="PANTHER" id="PTHR42885:SF1">
    <property type="entry name" value="THREONINE-PHOSPHATE DECARBOXYLASE"/>
    <property type="match status" value="1"/>
</dbReference>
<name>A0ABS9Z3A6_9HYPH</name>
<keyword evidence="6" id="KW-0663">Pyridoxal phosphate</keyword>
<dbReference type="InterPro" id="IPR005860">
    <property type="entry name" value="CobD"/>
</dbReference>
<dbReference type="NCBIfam" id="TIGR01140">
    <property type="entry name" value="L_thr_O3P_dcar"/>
    <property type="match status" value="1"/>
</dbReference>
<dbReference type="Gene3D" id="3.90.1150.10">
    <property type="entry name" value="Aspartate Aminotransferase, domain 1"/>
    <property type="match status" value="1"/>
</dbReference>
<evidence type="ECO:0000256" key="2">
    <source>
        <dbReference type="ARBA" id="ARBA00003444"/>
    </source>
</evidence>
<evidence type="ECO:0000256" key="5">
    <source>
        <dbReference type="ARBA" id="ARBA00022573"/>
    </source>
</evidence>
<dbReference type="InterPro" id="IPR004839">
    <property type="entry name" value="Aminotransferase_I/II_large"/>
</dbReference>
<comment type="caution">
    <text evidence="11">The sequence shown here is derived from an EMBL/GenBank/DDBJ whole genome shotgun (WGS) entry which is preliminary data.</text>
</comment>
<evidence type="ECO:0000256" key="1">
    <source>
        <dbReference type="ARBA" id="ARBA00001933"/>
    </source>
</evidence>
<keyword evidence="7 11" id="KW-0456">Lyase</keyword>
<comment type="catalytic activity">
    <reaction evidence="9">
        <text>O-phospho-L-threonine + H(+) = (R)-1-aminopropan-2-yl phosphate + CO2</text>
        <dbReference type="Rhea" id="RHEA:11492"/>
        <dbReference type="ChEBI" id="CHEBI:15378"/>
        <dbReference type="ChEBI" id="CHEBI:16526"/>
        <dbReference type="ChEBI" id="CHEBI:58563"/>
        <dbReference type="ChEBI" id="CHEBI:58675"/>
        <dbReference type="EC" id="4.1.1.81"/>
    </reaction>
</comment>
<evidence type="ECO:0000256" key="9">
    <source>
        <dbReference type="ARBA" id="ARBA00048531"/>
    </source>
</evidence>
<evidence type="ECO:0000256" key="4">
    <source>
        <dbReference type="ARBA" id="ARBA00012285"/>
    </source>
</evidence>
<accession>A0ABS9Z3A6</accession>
<dbReference type="EMBL" id="JAIVFP010000001">
    <property type="protein sequence ID" value="MCI4682144.1"/>
    <property type="molecule type" value="Genomic_DNA"/>
</dbReference>
<protein>
    <recommendedName>
        <fullName evidence="4">threonine-phosphate decarboxylase</fullName>
        <ecNumber evidence="4">4.1.1.81</ecNumber>
    </recommendedName>
    <alternativeName>
        <fullName evidence="8">L-threonine-O-3-phosphate decarboxylase</fullName>
    </alternativeName>
</protein>
<dbReference type="PANTHER" id="PTHR42885">
    <property type="entry name" value="HISTIDINOL-PHOSPHATE AMINOTRANSFERASE-RELATED"/>
    <property type="match status" value="1"/>
</dbReference>
<dbReference type="Gene3D" id="3.40.640.10">
    <property type="entry name" value="Type I PLP-dependent aspartate aminotransferase-like (Major domain)"/>
    <property type="match status" value="1"/>
</dbReference>
<evidence type="ECO:0000256" key="6">
    <source>
        <dbReference type="ARBA" id="ARBA00022898"/>
    </source>
</evidence>
<dbReference type="InterPro" id="IPR015424">
    <property type="entry name" value="PyrdxlP-dep_Trfase"/>
</dbReference>
<evidence type="ECO:0000256" key="8">
    <source>
        <dbReference type="ARBA" id="ARBA00029996"/>
    </source>
</evidence>
<dbReference type="SUPFAM" id="SSF53383">
    <property type="entry name" value="PLP-dependent transferases"/>
    <property type="match status" value="1"/>
</dbReference>
<dbReference type="EC" id="4.1.1.81" evidence="4"/>
<comment type="cofactor">
    <cofactor evidence="1">
        <name>pyridoxal 5'-phosphate</name>
        <dbReference type="ChEBI" id="CHEBI:597326"/>
    </cofactor>
</comment>
<sequence>MSDGAIRSDVGALAYHGGGLTAARRLFPHAPEPWLDLSTGINPTPYPFTPPDMKAYARLPEAERIAALEEAAAQSFGADPAAGIVAAPGTQALIQLLPRVVGAKKIAVLGFTYSEHARVWAASGAEVTTCRKLDELAGADAAIVVNPNNPDGRLCDAGALNALAHDMGMRGRSLIVDEAFMDFLPRENSVAPLPPAPGLIVLRSFGKTFGLAGLRLGFALGDRAPVERMRAALGPWAVSGVAVEIGIETYQDDAWLTESAARLAEDCARLDALLRGAGFEILGGTPLFRLARHDTAREIFLRLCDAGVLTRPFAERPDWLRFGAPDGDADFGRLADVLASIHKANP</sequence>
<evidence type="ECO:0000313" key="12">
    <source>
        <dbReference type="Proteomes" id="UP001139104"/>
    </source>
</evidence>
<dbReference type="CDD" id="cd00609">
    <property type="entry name" value="AAT_like"/>
    <property type="match status" value="1"/>
</dbReference>
<keyword evidence="12" id="KW-1185">Reference proteome</keyword>
<dbReference type="RefSeq" id="WP_243066175.1">
    <property type="nucleotide sequence ID" value="NZ_JAIVFK010000002.1"/>
</dbReference>
<dbReference type="InterPro" id="IPR015421">
    <property type="entry name" value="PyrdxlP-dep_Trfase_major"/>
</dbReference>
<keyword evidence="5" id="KW-0169">Cobalamin biosynthesis</keyword>
<comment type="function">
    <text evidence="2">Decarboxylates L-threonine-O-3-phosphate to yield (R)-1-amino-2-propanol O-2-phosphate, the precursor for the linkage between the nucleotide loop and the corrin ring in cobalamin.</text>
</comment>